<gene>
    <name evidence="1" type="ORF">GSLYS_00012483001</name>
</gene>
<accession>A0AAV2HYS0</accession>
<feature type="non-terminal residue" evidence="1">
    <location>
        <position position="1"/>
    </location>
</feature>
<protein>
    <submittedName>
        <fullName evidence="1">Uncharacterized protein</fullName>
    </submittedName>
</protein>
<feature type="non-terminal residue" evidence="1">
    <location>
        <position position="152"/>
    </location>
</feature>
<keyword evidence="2" id="KW-1185">Reference proteome</keyword>
<dbReference type="EMBL" id="CAXITT010000308">
    <property type="protein sequence ID" value="CAL1538662.1"/>
    <property type="molecule type" value="Genomic_DNA"/>
</dbReference>
<evidence type="ECO:0000313" key="2">
    <source>
        <dbReference type="Proteomes" id="UP001497497"/>
    </source>
</evidence>
<reference evidence="1 2" key="1">
    <citation type="submission" date="2024-04" db="EMBL/GenBank/DDBJ databases">
        <authorList>
            <consortium name="Genoscope - CEA"/>
            <person name="William W."/>
        </authorList>
    </citation>
    <scope>NUCLEOTIDE SEQUENCE [LARGE SCALE GENOMIC DNA]</scope>
</reference>
<organism evidence="1 2">
    <name type="scientific">Lymnaea stagnalis</name>
    <name type="common">Great pond snail</name>
    <name type="synonym">Helix stagnalis</name>
    <dbReference type="NCBI Taxonomy" id="6523"/>
    <lineage>
        <taxon>Eukaryota</taxon>
        <taxon>Metazoa</taxon>
        <taxon>Spiralia</taxon>
        <taxon>Lophotrochozoa</taxon>
        <taxon>Mollusca</taxon>
        <taxon>Gastropoda</taxon>
        <taxon>Heterobranchia</taxon>
        <taxon>Euthyneura</taxon>
        <taxon>Panpulmonata</taxon>
        <taxon>Hygrophila</taxon>
        <taxon>Lymnaeoidea</taxon>
        <taxon>Lymnaeidae</taxon>
        <taxon>Lymnaea</taxon>
    </lineage>
</organism>
<name>A0AAV2HYS0_LYMST</name>
<comment type="caution">
    <text evidence="1">The sequence shown here is derived from an EMBL/GenBank/DDBJ whole genome shotgun (WGS) entry which is preliminary data.</text>
</comment>
<dbReference type="Proteomes" id="UP001497497">
    <property type="component" value="Unassembled WGS sequence"/>
</dbReference>
<evidence type="ECO:0000313" key="1">
    <source>
        <dbReference type="EMBL" id="CAL1538662.1"/>
    </source>
</evidence>
<sequence length="152" mass="16978">SDITINHRQVNDAETSAHFTLEADYERNENANCDKSCNQVHTISNRSTTITDENHQTNKKTYENPSVFRQGILNLIQASTLQQSLIQSNNNNGTNSILDSTAQRKESTPGGLIEIKNDVCVTECDIKENCDSFFCESKLLTESELSGNIYAE</sequence>
<proteinExistence type="predicted"/>
<dbReference type="AlphaFoldDB" id="A0AAV2HYS0"/>